<evidence type="ECO:0000256" key="1">
    <source>
        <dbReference type="SAM" id="Phobius"/>
    </source>
</evidence>
<dbReference type="EMBL" id="JAANNT010000002">
    <property type="protein sequence ID" value="NUV27445.1"/>
    <property type="molecule type" value="Genomic_DNA"/>
</dbReference>
<keyword evidence="1" id="KW-0812">Transmembrane</keyword>
<reference evidence="2 3" key="1">
    <citation type="submission" date="2020-03" db="EMBL/GenBank/DDBJ databases">
        <title>Complete genome sequence of sixteen Streptomyces strains facilitates identification of candidate genes involved in plant growth-promotion in grain legumes and cereals.</title>
        <authorList>
            <person name="Gopalakrishnan S."/>
            <person name="Thakur V."/>
            <person name="Saxena R."/>
            <person name="Vadlamudi S."/>
            <person name="Purohit S."/>
            <person name="Kumar V."/>
            <person name="Rathore A."/>
            <person name="Chitikineni A."/>
            <person name="Varshney R.K."/>
        </authorList>
    </citation>
    <scope>NUCLEOTIDE SEQUENCE [LARGE SCALE GENOMIC DNA]</scope>
    <source>
        <strain evidence="2 3">KAI-180</strain>
    </source>
</reference>
<protein>
    <submittedName>
        <fullName evidence="2">Uncharacterized protein</fullName>
    </submittedName>
</protein>
<dbReference type="RefSeq" id="WP_175458080.1">
    <property type="nucleotide sequence ID" value="NZ_JAANNT010000002.1"/>
</dbReference>
<feature type="transmembrane region" description="Helical" evidence="1">
    <location>
        <begin position="71"/>
        <end position="89"/>
    </location>
</feature>
<keyword evidence="1" id="KW-0472">Membrane</keyword>
<evidence type="ECO:0000313" key="2">
    <source>
        <dbReference type="EMBL" id="NUV27445.1"/>
    </source>
</evidence>
<sequence length="111" mass="12374">MTWLRYASETPHAVNVTPAGIPVVGALTALGVLTFLVWDALRGPGEPWFRWLAPAGFCLALVAVARQWLPLIAVAALLMGAGMALSNYWRWTRRRRTRRPSRRAKLPPLDL</sequence>
<dbReference type="AlphaFoldDB" id="A0A7Y6C5K2"/>
<gene>
    <name evidence="2" type="ORF">G6W59_03645</name>
</gene>
<organism evidence="2 3">
    <name type="scientific">Streptomyces odorifer</name>
    <dbReference type="NCBI Taxonomy" id="53450"/>
    <lineage>
        <taxon>Bacteria</taxon>
        <taxon>Bacillati</taxon>
        <taxon>Actinomycetota</taxon>
        <taxon>Actinomycetes</taxon>
        <taxon>Kitasatosporales</taxon>
        <taxon>Streptomycetaceae</taxon>
        <taxon>Streptomyces</taxon>
        <taxon>Streptomyces albidoflavus group</taxon>
    </lineage>
</organism>
<evidence type="ECO:0000313" key="3">
    <source>
        <dbReference type="Proteomes" id="UP000540128"/>
    </source>
</evidence>
<keyword evidence="1" id="KW-1133">Transmembrane helix</keyword>
<dbReference type="Proteomes" id="UP000540128">
    <property type="component" value="Unassembled WGS sequence"/>
</dbReference>
<accession>A0A7Y6C5K2</accession>
<comment type="caution">
    <text evidence="2">The sequence shown here is derived from an EMBL/GenBank/DDBJ whole genome shotgun (WGS) entry which is preliminary data.</text>
</comment>
<name>A0A7Y6C5K2_9ACTN</name>
<proteinExistence type="predicted"/>
<feature type="transmembrane region" description="Helical" evidence="1">
    <location>
        <begin position="20"/>
        <end position="41"/>
    </location>
</feature>
<keyword evidence="3" id="KW-1185">Reference proteome</keyword>